<accession>A0A1B7LKH7</accession>
<comment type="caution">
    <text evidence="1">The sequence shown here is derived from an EMBL/GenBank/DDBJ whole genome shotgun (WGS) entry which is preliminary data.</text>
</comment>
<proteinExistence type="predicted"/>
<protein>
    <submittedName>
        <fullName evidence="1">Uncharacterized protein</fullName>
    </submittedName>
</protein>
<sequence>MNFPSGFSPANSSKPRATLGTRDFCCPVAAGTGCRRSAPHYCRSARPARKAGMSKLYQVSRSFFR</sequence>
<evidence type="ECO:0000313" key="2">
    <source>
        <dbReference type="Proteomes" id="UP000078532"/>
    </source>
</evidence>
<dbReference type="Proteomes" id="UP000078532">
    <property type="component" value="Unassembled WGS sequence"/>
</dbReference>
<organism evidence="1 2">
    <name type="scientific">Desulfotomaculum copahuensis</name>
    <dbReference type="NCBI Taxonomy" id="1838280"/>
    <lineage>
        <taxon>Bacteria</taxon>
        <taxon>Bacillati</taxon>
        <taxon>Bacillota</taxon>
        <taxon>Clostridia</taxon>
        <taxon>Eubacteriales</taxon>
        <taxon>Desulfotomaculaceae</taxon>
        <taxon>Desulfotomaculum</taxon>
    </lineage>
</organism>
<evidence type="ECO:0000313" key="1">
    <source>
        <dbReference type="EMBL" id="OAT87075.1"/>
    </source>
</evidence>
<keyword evidence="2" id="KW-1185">Reference proteome</keyword>
<gene>
    <name evidence="1" type="ORF">A6M21_01935</name>
</gene>
<dbReference type="STRING" id="1838280.A6M21_01935"/>
<name>A0A1B7LKH7_9FIRM</name>
<dbReference type="EMBL" id="LYVF01000002">
    <property type="protein sequence ID" value="OAT87075.1"/>
    <property type="molecule type" value="Genomic_DNA"/>
</dbReference>
<dbReference type="AlphaFoldDB" id="A0A1B7LKH7"/>
<reference evidence="1 2" key="1">
    <citation type="submission" date="2016-04" db="EMBL/GenBank/DDBJ databases">
        <authorList>
            <person name="Evans L.H."/>
            <person name="Alamgir A."/>
            <person name="Owens N."/>
            <person name="Weber N.D."/>
            <person name="Virtaneva K."/>
            <person name="Barbian K."/>
            <person name="Babar A."/>
            <person name="Rosenke K."/>
        </authorList>
    </citation>
    <scope>NUCLEOTIDE SEQUENCE [LARGE SCALE GENOMIC DNA]</scope>
    <source>
        <strain evidence="1 2">LMa1</strain>
    </source>
</reference>